<evidence type="ECO:0000256" key="2">
    <source>
        <dbReference type="ARBA" id="ARBA00022679"/>
    </source>
</evidence>
<dbReference type="AlphaFoldDB" id="C1N171"/>
<proteinExistence type="predicted"/>
<dbReference type="GO" id="GO:0008168">
    <property type="term" value="F:methyltransferase activity"/>
    <property type="evidence" value="ECO:0007669"/>
    <property type="project" value="UniProtKB-KW"/>
</dbReference>
<keyword evidence="5" id="KW-1185">Reference proteome</keyword>
<dbReference type="EMBL" id="GG663744">
    <property type="protein sequence ID" value="EEH54391.1"/>
    <property type="molecule type" value="Genomic_DNA"/>
</dbReference>
<dbReference type="InterPro" id="IPR007213">
    <property type="entry name" value="Ppm1/Ppm2/Tcmp"/>
</dbReference>
<reference evidence="4 5" key="1">
    <citation type="journal article" date="2009" name="Science">
        <title>Green evolution and dynamic adaptations revealed by genomes of the marine picoeukaryotes Micromonas.</title>
        <authorList>
            <person name="Worden A.Z."/>
            <person name="Lee J.H."/>
            <person name="Mock T."/>
            <person name="Rouze P."/>
            <person name="Simmons M.P."/>
            <person name="Aerts A.L."/>
            <person name="Allen A.E."/>
            <person name="Cuvelier M.L."/>
            <person name="Derelle E."/>
            <person name="Everett M.V."/>
            <person name="Foulon E."/>
            <person name="Grimwood J."/>
            <person name="Gundlach H."/>
            <person name="Henrissat B."/>
            <person name="Napoli C."/>
            <person name="McDonald S.M."/>
            <person name="Parker M.S."/>
            <person name="Rombauts S."/>
            <person name="Salamov A."/>
            <person name="Von Dassow P."/>
            <person name="Badger J.H."/>
            <person name="Coutinho P.M."/>
            <person name="Demir E."/>
            <person name="Dubchak I."/>
            <person name="Gentemann C."/>
            <person name="Eikrem W."/>
            <person name="Gready J.E."/>
            <person name="John U."/>
            <person name="Lanier W."/>
            <person name="Lindquist E.A."/>
            <person name="Lucas S."/>
            <person name="Mayer K.F."/>
            <person name="Moreau H."/>
            <person name="Not F."/>
            <person name="Otillar R."/>
            <person name="Panaud O."/>
            <person name="Pangilinan J."/>
            <person name="Paulsen I."/>
            <person name="Piegu B."/>
            <person name="Poliakov A."/>
            <person name="Robbens S."/>
            <person name="Schmutz J."/>
            <person name="Toulza E."/>
            <person name="Wyss T."/>
            <person name="Zelensky A."/>
            <person name="Zhou K."/>
            <person name="Armbrust E.V."/>
            <person name="Bhattacharya D."/>
            <person name="Goodenough U.W."/>
            <person name="Van de Peer Y."/>
            <person name="Grigoriev I.V."/>
        </authorList>
    </citation>
    <scope>NUCLEOTIDE SEQUENCE [LARGE SCALE GENOMIC DNA]</scope>
    <source>
        <strain evidence="4 5">CCMP1545</strain>
    </source>
</reference>
<dbReference type="Gene3D" id="3.40.50.150">
    <property type="entry name" value="Vaccinia Virus protein VP39"/>
    <property type="match status" value="1"/>
</dbReference>
<dbReference type="OrthoDB" id="203237at2759"/>
<feature type="region of interest" description="Disordered" evidence="3">
    <location>
        <begin position="305"/>
        <end position="335"/>
    </location>
</feature>
<dbReference type="SUPFAM" id="SSF53335">
    <property type="entry name" value="S-adenosyl-L-methionine-dependent methyltransferases"/>
    <property type="match status" value="1"/>
</dbReference>
<dbReference type="eggNOG" id="ENOG502QQB5">
    <property type="taxonomic scope" value="Eukaryota"/>
</dbReference>
<dbReference type="GeneID" id="9686957"/>
<name>C1N171_MICPC</name>
<dbReference type="PANTHER" id="PTHR43619">
    <property type="entry name" value="S-ADENOSYL-L-METHIONINE-DEPENDENT METHYLTRANSFERASE YKTD-RELATED"/>
    <property type="match status" value="1"/>
</dbReference>
<feature type="compositionally biased region" description="Acidic residues" evidence="3">
    <location>
        <begin position="69"/>
        <end position="82"/>
    </location>
</feature>
<dbReference type="RefSeq" id="XP_003061761.1">
    <property type="nucleotide sequence ID" value="XM_003061715.1"/>
</dbReference>
<dbReference type="KEGG" id="mpp:MICPUCDRAFT_48290"/>
<evidence type="ECO:0000313" key="5">
    <source>
        <dbReference type="Proteomes" id="UP000001876"/>
    </source>
</evidence>
<evidence type="ECO:0000313" key="4">
    <source>
        <dbReference type="EMBL" id="EEH54391.1"/>
    </source>
</evidence>
<keyword evidence="1" id="KW-0489">Methyltransferase</keyword>
<evidence type="ECO:0000256" key="1">
    <source>
        <dbReference type="ARBA" id="ARBA00022603"/>
    </source>
</evidence>
<dbReference type="PANTHER" id="PTHR43619:SF2">
    <property type="entry name" value="S-ADENOSYL-L-METHIONINE-DEPENDENT METHYLTRANSFERASES SUPERFAMILY PROTEIN"/>
    <property type="match status" value="1"/>
</dbReference>
<organism evidence="5">
    <name type="scientific">Micromonas pusilla (strain CCMP1545)</name>
    <name type="common">Picoplanktonic green alga</name>
    <dbReference type="NCBI Taxonomy" id="564608"/>
    <lineage>
        <taxon>Eukaryota</taxon>
        <taxon>Viridiplantae</taxon>
        <taxon>Chlorophyta</taxon>
        <taxon>Mamiellophyceae</taxon>
        <taxon>Mamiellales</taxon>
        <taxon>Mamiellaceae</taxon>
        <taxon>Micromonas</taxon>
    </lineage>
</organism>
<gene>
    <name evidence="4" type="ORF">MICPUCDRAFT_48290</name>
</gene>
<keyword evidence="2" id="KW-0808">Transferase</keyword>
<dbReference type="Pfam" id="PF04072">
    <property type="entry name" value="LCM"/>
    <property type="match status" value="1"/>
</dbReference>
<feature type="region of interest" description="Disordered" evidence="3">
    <location>
        <begin position="23"/>
        <end position="87"/>
    </location>
</feature>
<dbReference type="InterPro" id="IPR029063">
    <property type="entry name" value="SAM-dependent_MTases_sf"/>
</dbReference>
<accession>C1N171</accession>
<dbReference type="Proteomes" id="UP000001876">
    <property type="component" value="Unassembled WGS sequence"/>
</dbReference>
<sequence>MSAACAARTGPARAAGVVAAAAASAAARRRGDARGRARRHPSRGRVENLARRRRGDARATATASPFADDAAEDAASDDDEDASPPSSALARARRALLWRASSSSDDASRVVADVYTEALLEARRDDDDVAAAEASILGLSDGTISAALDHLAFDRLQAVMERTEVARREEVFATMRQVVVVSAGYDTRGFRIPWPRGTAVFEVCEREVHDDATRVLRNVGAKPPRGCSVRRVPCDGATTTMTTTTTTTTTSTTYEYGDMEDALLKAGYAPDVPSVWVLQDIARVGDARWRELIEEVADLMNADSEVVGHVPSPSRAGAGGESGSDGDGDGDGAFGSGVVRDMAVVGVLARAFPSSALTPDGGAGKAGEAADAVDDHDDAQLGVFHGVKQRPSRSEAEYYREQIYIAEHELGDDEGFED</sequence>
<protein>
    <submittedName>
        <fullName evidence="4">Predicted protein</fullName>
    </submittedName>
</protein>
<evidence type="ECO:0000256" key="3">
    <source>
        <dbReference type="SAM" id="MobiDB-lite"/>
    </source>
</evidence>
<dbReference type="GO" id="GO:0032259">
    <property type="term" value="P:methylation"/>
    <property type="evidence" value="ECO:0007669"/>
    <property type="project" value="UniProtKB-KW"/>
</dbReference>